<proteinExistence type="predicted"/>
<sequence length="35" mass="3991">MPMFVADPEFLRAMKKTGAVPAPEVLFPGWWGREK</sequence>
<reference evidence="1 2" key="1">
    <citation type="submission" date="2020-08" db="EMBL/GenBank/DDBJ databases">
        <title>Genomic Encyclopedia of Type Strains, Phase IV (KMG-IV): sequencing the most valuable type-strain genomes for metagenomic binning, comparative biology and taxonomic classification.</title>
        <authorList>
            <person name="Goeker M."/>
        </authorList>
    </citation>
    <scope>NUCLEOTIDE SEQUENCE [LARGE SCALE GENOMIC DNA]</scope>
    <source>
        <strain evidence="1 2">DSM 101015</strain>
    </source>
</reference>
<name>A0A7W6Q5R0_9RHOB</name>
<accession>A0A7W6Q5R0</accession>
<keyword evidence="2" id="KW-1185">Reference proteome</keyword>
<gene>
    <name evidence="1" type="ORF">GGR93_003796</name>
</gene>
<dbReference type="AlphaFoldDB" id="A0A7W6Q5R0"/>
<protein>
    <submittedName>
        <fullName evidence="1">Uncharacterized protein</fullName>
    </submittedName>
</protein>
<evidence type="ECO:0000313" key="2">
    <source>
        <dbReference type="Proteomes" id="UP000565745"/>
    </source>
</evidence>
<dbReference type="Proteomes" id="UP000565745">
    <property type="component" value="Unassembled WGS sequence"/>
</dbReference>
<organism evidence="1 2">
    <name type="scientific">Sulfitobacter noctilucicola</name>
    <dbReference type="NCBI Taxonomy" id="1342301"/>
    <lineage>
        <taxon>Bacteria</taxon>
        <taxon>Pseudomonadati</taxon>
        <taxon>Pseudomonadota</taxon>
        <taxon>Alphaproteobacteria</taxon>
        <taxon>Rhodobacterales</taxon>
        <taxon>Roseobacteraceae</taxon>
        <taxon>Sulfitobacter</taxon>
    </lineage>
</organism>
<evidence type="ECO:0000313" key="1">
    <source>
        <dbReference type="EMBL" id="MBB4175988.1"/>
    </source>
</evidence>
<comment type="caution">
    <text evidence="1">The sequence shown here is derived from an EMBL/GenBank/DDBJ whole genome shotgun (WGS) entry which is preliminary data.</text>
</comment>
<dbReference type="EMBL" id="JACIFU010000006">
    <property type="protein sequence ID" value="MBB4175988.1"/>
    <property type="molecule type" value="Genomic_DNA"/>
</dbReference>